<dbReference type="Gene3D" id="3.40.30.10">
    <property type="entry name" value="Glutaredoxin"/>
    <property type="match status" value="1"/>
</dbReference>
<dbReference type="Pfam" id="PF00085">
    <property type="entry name" value="Thioredoxin"/>
    <property type="match status" value="1"/>
</dbReference>
<keyword evidence="4" id="KW-1185">Reference proteome</keyword>
<dbReference type="InterPro" id="IPR036249">
    <property type="entry name" value="Thioredoxin-like_sf"/>
</dbReference>
<dbReference type="GO" id="GO:0034976">
    <property type="term" value="P:response to endoplasmic reticulum stress"/>
    <property type="evidence" value="ECO:0007669"/>
    <property type="project" value="TreeGrafter"/>
</dbReference>
<reference evidence="3 4" key="1">
    <citation type="journal article" date="2020" name="Mol. Plant">
        <title>The Chromosome-Based Rubber Tree Genome Provides New Insights into Spurge Genome Evolution and Rubber Biosynthesis.</title>
        <authorList>
            <person name="Liu J."/>
            <person name="Shi C."/>
            <person name="Shi C.C."/>
            <person name="Li W."/>
            <person name="Zhang Q.J."/>
            <person name="Zhang Y."/>
            <person name="Li K."/>
            <person name="Lu H.F."/>
            <person name="Shi C."/>
            <person name="Zhu S.T."/>
            <person name="Xiao Z.Y."/>
            <person name="Nan H."/>
            <person name="Yue Y."/>
            <person name="Zhu X.G."/>
            <person name="Wu Y."/>
            <person name="Hong X.N."/>
            <person name="Fan G.Y."/>
            <person name="Tong Y."/>
            <person name="Zhang D."/>
            <person name="Mao C.L."/>
            <person name="Liu Y.L."/>
            <person name="Hao S.J."/>
            <person name="Liu W.Q."/>
            <person name="Lv M.Q."/>
            <person name="Zhang H.B."/>
            <person name="Liu Y."/>
            <person name="Hu-Tang G.R."/>
            <person name="Wang J.P."/>
            <person name="Wang J.H."/>
            <person name="Sun Y.H."/>
            <person name="Ni S.B."/>
            <person name="Chen W.B."/>
            <person name="Zhang X.C."/>
            <person name="Jiao Y.N."/>
            <person name="Eichler E.E."/>
            <person name="Li G.H."/>
            <person name="Liu X."/>
            <person name="Gao L.Z."/>
        </authorList>
    </citation>
    <scope>NUCLEOTIDE SEQUENCE [LARGE SCALE GENOMIC DNA]</scope>
    <source>
        <strain evidence="4">cv. GT1</strain>
        <tissue evidence="3">Leaf</tissue>
    </source>
</reference>
<evidence type="ECO:0000313" key="4">
    <source>
        <dbReference type="Proteomes" id="UP000467840"/>
    </source>
</evidence>
<protein>
    <recommendedName>
        <fullName evidence="2">Thioredoxin domain-containing protein</fullName>
    </recommendedName>
</protein>
<name>A0A6A6MX88_HEVBR</name>
<evidence type="ECO:0000313" key="3">
    <source>
        <dbReference type="EMBL" id="KAF2318532.1"/>
    </source>
</evidence>
<dbReference type="GO" id="GO:0006457">
    <property type="term" value="P:protein folding"/>
    <property type="evidence" value="ECO:0007669"/>
    <property type="project" value="TreeGrafter"/>
</dbReference>
<dbReference type="PANTHER" id="PTHR18929:SF214">
    <property type="entry name" value="THIOREDOXIN DOMAIN-CONTAINING PROTEIN"/>
    <property type="match status" value="1"/>
</dbReference>
<comment type="similarity">
    <text evidence="1">Belongs to the protein disulfide isomerase family.</text>
</comment>
<dbReference type="InterPro" id="IPR013766">
    <property type="entry name" value="Thioredoxin_domain"/>
</dbReference>
<organism evidence="3 4">
    <name type="scientific">Hevea brasiliensis</name>
    <name type="common">Para rubber tree</name>
    <name type="synonym">Siphonia brasiliensis</name>
    <dbReference type="NCBI Taxonomy" id="3981"/>
    <lineage>
        <taxon>Eukaryota</taxon>
        <taxon>Viridiplantae</taxon>
        <taxon>Streptophyta</taxon>
        <taxon>Embryophyta</taxon>
        <taxon>Tracheophyta</taxon>
        <taxon>Spermatophyta</taxon>
        <taxon>Magnoliopsida</taxon>
        <taxon>eudicotyledons</taxon>
        <taxon>Gunneridae</taxon>
        <taxon>Pentapetalae</taxon>
        <taxon>rosids</taxon>
        <taxon>fabids</taxon>
        <taxon>Malpighiales</taxon>
        <taxon>Euphorbiaceae</taxon>
        <taxon>Crotonoideae</taxon>
        <taxon>Micrandreae</taxon>
        <taxon>Hevea</taxon>
    </lineage>
</organism>
<comment type="caution">
    <text evidence="3">The sequence shown here is derived from an EMBL/GenBank/DDBJ whole genome shotgun (WGS) entry which is preliminary data.</text>
</comment>
<dbReference type="PANTHER" id="PTHR18929">
    <property type="entry name" value="PROTEIN DISULFIDE ISOMERASE"/>
    <property type="match status" value="1"/>
</dbReference>
<dbReference type="SUPFAM" id="SSF52833">
    <property type="entry name" value="Thioredoxin-like"/>
    <property type="match status" value="1"/>
</dbReference>
<evidence type="ECO:0000259" key="2">
    <source>
        <dbReference type="Pfam" id="PF00085"/>
    </source>
</evidence>
<dbReference type="GO" id="GO:0003756">
    <property type="term" value="F:protein disulfide isomerase activity"/>
    <property type="evidence" value="ECO:0007669"/>
    <property type="project" value="TreeGrafter"/>
</dbReference>
<evidence type="ECO:0000256" key="1">
    <source>
        <dbReference type="ARBA" id="ARBA00006347"/>
    </source>
</evidence>
<proteinExistence type="inferred from homology"/>
<accession>A0A6A6MX88</accession>
<dbReference type="AlphaFoldDB" id="A0A6A6MX88"/>
<dbReference type="CDD" id="cd02961">
    <property type="entry name" value="PDI_a_family"/>
    <property type="match status" value="1"/>
</dbReference>
<dbReference type="GO" id="GO:0005783">
    <property type="term" value="C:endoplasmic reticulum"/>
    <property type="evidence" value="ECO:0007669"/>
    <property type="project" value="TreeGrafter"/>
</dbReference>
<gene>
    <name evidence="3" type="ORF">GH714_008706</name>
</gene>
<feature type="domain" description="Thioredoxin" evidence="2">
    <location>
        <begin position="405"/>
        <end position="489"/>
    </location>
</feature>
<sequence length="495" mass="56486">MPLARTLALLFASILLLFTVFWFLTPSHFLSLLHFHGLERALAFLENKRNNSTVESFTHGKALYSNQDFHELKLGYFPFHLNKSTYLATTRNAQYSNEKHISETPHYLDTKEVDISNSILDPIEARAGKWSQIPKNEKDSNQNSKNSKEAASFLGDKHYYVLSPSISHKQYSDKVLIFKVPRMVEGKPCGKAVSFSPSDVPYVSAEKNYGHGKVLDVARTPIGPRIIKMDSNGDFQSFEASRIIELESDDHGTTVYINDAFSKVDLKFVEVLNENKMYTSQMTQGMEIVLDEALPDMEQEINETASNRVFESFEVLPYHKVNGDDAVSLSSGPAQYIDKNVEITGTLNEKSDQNLDNIDSIHNNTSVLVDEIEEFHGEIQPSMVLKEIGLRSEIELNIPPDEMDVLVLSKKNFSDFVSENKYVVVNFYMPRSYWSKEGLDYAAAATMLRRKVLFAKVDATQEKELARTYRFPGYPTLYFFISGVHMHTYRYCCRR</sequence>
<dbReference type="EMBL" id="JAAGAX010000003">
    <property type="protein sequence ID" value="KAF2318532.1"/>
    <property type="molecule type" value="Genomic_DNA"/>
</dbReference>
<dbReference type="Proteomes" id="UP000467840">
    <property type="component" value="Chromosome 10"/>
</dbReference>